<dbReference type="RefSeq" id="WP_316513406.1">
    <property type="nucleotide sequence ID" value="NZ_OY726395.1"/>
</dbReference>
<sequence>MASPSPDDEAAAHRVVGMASGRGNHRARPTLSTARRTAAVLGGAAVVAAVGVGSFALVHAPGPVRSTPSSAQHITVTPTVPLPEPELLALLRRPPDYGALTAPGRRAACLTGLGYPASTRVLAARPLEVEGQPGVLLIVPGADDAGLSVVVVAPNCSAADTGLLAQTTVSRPAAP</sequence>
<protein>
    <recommendedName>
        <fullName evidence="4">Alanine rich protein</fullName>
    </recommendedName>
</protein>
<organism evidence="2 3">
    <name type="scientific">[Mycobacterium] wendilense</name>
    <dbReference type="NCBI Taxonomy" id="3064284"/>
    <lineage>
        <taxon>Bacteria</taxon>
        <taxon>Bacillati</taxon>
        <taxon>Actinomycetota</taxon>
        <taxon>Actinomycetes</taxon>
        <taxon>Mycobacteriales</taxon>
        <taxon>Mycobacteriaceae</taxon>
        <taxon>Mycolicibacter</taxon>
    </lineage>
</organism>
<evidence type="ECO:0000313" key="3">
    <source>
        <dbReference type="Proteomes" id="UP001190466"/>
    </source>
</evidence>
<evidence type="ECO:0008006" key="4">
    <source>
        <dbReference type="Google" id="ProtNLM"/>
    </source>
</evidence>
<dbReference type="EMBL" id="OY726395">
    <property type="protein sequence ID" value="CAJ1587681.1"/>
    <property type="molecule type" value="Genomic_DNA"/>
</dbReference>
<keyword evidence="1" id="KW-0472">Membrane</keyword>
<evidence type="ECO:0000313" key="2">
    <source>
        <dbReference type="EMBL" id="CAJ1587681.1"/>
    </source>
</evidence>
<feature type="transmembrane region" description="Helical" evidence="1">
    <location>
        <begin position="38"/>
        <end position="60"/>
    </location>
</feature>
<reference evidence="2 3" key="1">
    <citation type="submission" date="2023-08" db="EMBL/GenBank/DDBJ databases">
        <authorList>
            <person name="Folkvardsen B D."/>
            <person name="Norman A."/>
        </authorList>
    </citation>
    <scope>NUCLEOTIDE SEQUENCE [LARGE SCALE GENOMIC DNA]</scope>
    <source>
        <strain evidence="2 3">Mu0050</strain>
    </source>
</reference>
<gene>
    <name evidence="2" type="ORF">MU0050_004933</name>
</gene>
<dbReference type="Proteomes" id="UP001190466">
    <property type="component" value="Chromosome"/>
</dbReference>
<accession>A0ABM9MKU2</accession>
<proteinExistence type="predicted"/>
<keyword evidence="1" id="KW-1133">Transmembrane helix</keyword>
<name>A0ABM9MKU2_9MYCO</name>
<keyword evidence="3" id="KW-1185">Reference proteome</keyword>
<keyword evidence="1" id="KW-0812">Transmembrane</keyword>
<evidence type="ECO:0000256" key="1">
    <source>
        <dbReference type="SAM" id="Phobius"/>
    </source>
</evidence>